<feature type="non-terminal residue" evidence="1">
    <location>
        <position position="35"/>
    </location>
</feature>
<evidence type="ECO:0000313" key="1">
    <source>
        <dbReference type="EMBL" id="EBL8227473.1"/>
    </source>
</evidence>
<dbReference type="EMBL" id="AAGAIE010000084">
    <property type="protein sequence ID" value="EBL8227473.1"/>
    <property type="molecule type" value="Genomic_DNA"/>
</dbReference>
<name>A0A5T4R914_SALER</name>
<gene>
    <name evidence="1" type="ORF">DLO80_22495</name>
</gene>
<proteinExistence type="predicted"/>
<reference evidence="1" key="1">
    <citation type="submission" date="2018-05" db="EMBL/GenBank/DDBJ databases">
        <authorList>
            <consortium name="PulseNet: The National Subtyping Network for Foodborne Disease Surveillance"/>
            <person name="Tarr C.L."/>
            <person name="Trees E."/>
            <person name="Katz L.S."/>
            <person name="Carleton-Romer H.A."/>
            <person name="Stroika S."/>
            <person name="Kucerova Z."/>
            <person name="Roache K.F."/>
            <person name="Sabol A.L."/>
            <person name="Besser J."/>
            <person name="Gerner-Smidt P."/>
        </authorList>
    </citation>
    <scope>NUCLEOTIDE SEQUENCE</scope>
    <source>
        <strain evidence="1">PNUSAS041133</strain>
    </source>
</reference>
<accession>A0A5T4R914</accession>
<sequence>MVKIKEVAMNIKINEIKMTPPTAFTPGQVIEEQEV</sequence>
<organism evidence="1">
    <name type="scientific">Salmonella enterica</name>
    <name type="common">Salmonella choleraesuis</name>
    <dbReference type="NCBI Taxonomy" id="28901"/>
    <lineage>
        <taxon>Bacteria</taxon>
        <taxon>Pseudomonadati</taxon>
        <taxon>Pseudomonadota</taxon>
        <taxon>Gammaproteobacteria</taxon>
        <taxon>Enterobacterales</taxon>
        <taxon>Enterobacteriaceae</taxon>
        <taxon>Salmonella</taxon>
    </lineage>
</organism>
<comment type="caution">
    <text evidence="1">The sequence shown here is derived from an EMBL/GenBank/DDBJ whole genome shotgun (WGS) entry which is preliminary data.</text>
</comment>
<protein>
    <submittedName>
        <fullName evidence="1">SepL/TyeA/HrpJ family type III secretion system gatekeeper</fullName>
    </submittedName>
</protein>
<dbReference type="AlphaFoldDB" id="A0A5T4R914"/>